<dbReference type="Pfam" id="PF16135">
    <property type="entry name" value="TDBD"/>
    <property type="match status" value="1"/>
</dbReference>
<dbReference type="GO" id="GO:0003682">
    <property type="term" value="F:chromatin binding"/>
    <property type="evidence" value="ECO:0007669"/>
    <property type="project" value="TreeGrafter"/>
</dbReference>
<keyword evidence="3 6" id="KW-0863">Zinc-finger</keyword>
<gene>
    <name evidence="9" type="ORF">L195_g006387</name>
</gene>
<dbReference type="GO" id="GO:0042393">
    <property type="term" value="F:histone binding"/>
    <property type="evidence" value="ECO:0007669"/>
    <property type="project" value="TreeGrafter"/>
</dbReference>
<dbReference type="Gene3D" id="3.30.40.10">
    <property type="entry name" value="Zinc/RING finger domain, C3HC4 (zinc finger)"/>
    <property type="match status" value="2"/>
</dbReference>
<keyword evidence="2" id="KW-0479">Metal-binding</keyword>
<dbReference type="PANTHER" id="PTHR47025">
    <property type="entry name" value="AUTOIMMUNE REGULATOR"/>
    <property type="match status" value="1"/>
</dbReference>
<feature type="compositionally biased region" description="Low complexity" evidence="7">
    <location>
        <begin position="522"/>
        <end position="534"/>
    </location>
</feature>
<comment type="caution">
    <text evidence="9">The sequence shown here is derived from an EMBL/GenBank/DDBJ whole genome shotgun (WGS) entry which is preliminary data.</text>
</comment>
<evidence type="ECO:0000313" key="10">
    <source>
        <dbReference type="Proteomes" id="UP000236291"/>
    </source>
</evidence>
<accession>A0A2K3P3J8</accession>
<keyword evidence="5" id="KW-0539">Nucleus</keyword>
<feature type="non-terminal residue" evidence="9">
    <location>
        <position position="970"/>
    </location>
</feature>
<evidence type="ECO:0000256" key="4">
    <source>
        <dbReference type="ARBA" id="ARBA00022833"/>
    </source>
</evidence>
<dbReference type="SUPFAM" id="SSF57903">
    <property type="entry name" value="FYVE/PHD zinc finger"/>
    <property type="match status" value="2"/>
</dbReference>
<feature type="domain" description="PHD-type" evidence="8">
    <location>
        <begin position="679"/>
        <end position="724"/>
    </location>
</feature>
<dbReference type="InterPro" id="IPR036396">
    <property type="entry name" value="Cyt_P450_sf"/>
</dbReference>
<feature type="region of interest" description="Disordered" evidence="7">
    <location>
        <begin position="493"/>
        <end position="535"/>
    </location>
</feature>
<protein>
    <submittedName>
        <fullName evidence="9">Cytochrome p450 86b1-like protein</fullName>
    </submittedName>
</protein>
<dbReference type="GO" id="GO:0005506">
    <property type="term" value="F:iron ion binding"/>
    <property type="evidence" value="ECO:0007669"/>
    <property type="project" value="InterPro"/>
</dbReference>
<dbReference type="GO" id="GO:0016705">
    <property type="term" value="F:oxidoreductase activity, acting on paired donors, with incorporation or reduction of molecular oxygen"/>
    <property type="evidence" value="ECO:0007669"/>
    <property type="project" value="InterPro"/>
</dbReference>
<dbReference type="FunFam" id="3.30.40.10:FF:000506">
    <property type="entry name" value="Acyl-CoA N-acyltransferase with RING/FYVE/PHD-type zinc finger domain"/>
    <property type="match status" value="1"/>
</dbReference>
<evidence type="ECO:0000256" key="6">
    <source>
        <dbReference type="PROSITE-ProRule" id="PRU00146"/>
    </source>
</evidence>
<name>A0A2K3P3J8_TRIPR</name>
<dbReference type="Pfam" id="PF23209">
    <property type="entry name" value="IDM1_C"/>
    <property type="match status" value="1"/>
</dbReference>
<feature type="compositionally biased region" description="Basic residues" evidence="7">
    <location>
        <begin position="508"/>
        <end position="521"/>
    </location>
</feature>
<dbReference type="InterPro" id="IPR032308">
    <property type="entry name" value="TDBD"/>
</dbReference>
<evidence type="ECO:0000256" key="5">
    <source>
        <dbReference type="ARBA" id="ARBA00023242"/>
    </source>
</evidence>
<dbReference type="ExpressionAtlas" id="A0A2K3P3J8">
    <property type="expression patterns" value="baseline"/>
</dbReference>
<dbReference type="Gene3D" id="1.10.630.10">
    <property type="entry name" value="Cytochrome P450"/>
    <property type="match status" value="1"/>
</dbReference>
<dbReference type="GO" id="GO:0045944">
    <property type="term" value="P:positive regulation of transcription by RNA polymerase II"/>
    <property type="evidence" value="ECO:0007669"/>
    <property type="project" value="TreeGrafter"/>
</dbReference>
<dbReference type="AlphaFoldDB" id="A0A2K3P3J8"/>
<proteinExistence type="predicted"/>
<evidence type="ECO:0000256" key="2">
    <source>
        <dbReference type="ARBA" id="ARBA00022723"/>
    </source>
</evidence>
<sequence>MLPALLIGLKTSNMYERLTNILIQQNGTFRFKGPWFTGLNLVVTSEPQNVEHLLKTRFTNFPKGNFVKDTVSDLLGDGIFAVDNETWQKQRKTASIEFHSTKFRKLTIESLFELVNNRLIPVLDSSLKKSVSIDLQDILLRLTFDNVCMIAFGVDPGCLQPNLPVIPFAAAFEDATEAILLRFPSLACVWKTMRFLNLGMERKLKKSIQKVDEFAENVIRERKKELSLENEHDDDDDTRKSDLLTVFMRLKDENGMAYSDKFLRDICVNFILAGRDTSSVALSWFFWLIDQNHEVEERILEEICRVVSEREEIKKEEFDNNCLRFMPEEIKKMDYLHAALSEALRLYPSVPMDHKEASDSGLQGVIAGGGILCSCCLCNGRRIIPPSQFEIHANKIYKRATQYICFENGKSLLELLGVCRAAPLHALEATIQNFLCLPPEEKYFTCRSCRGCFPVSTVKRVGLICHSCIETSKSENGSMRAVGKRVRTPRPYLFSSPSSISETCVSSKTKKQKKKRTKSSKRVSMSKSSKKSASGPVLIQKNSLCNMETKSSKLTVKLKIAPITSNSKCSSPQNKSQWKINKKHQRLHKIIFEEDGLPDGAEVAYYARGQKYLEGIKMKSGIICRCCNTEISPAQFEIHAGWAYRRKPYAYIYTSNGVSLHELALFLSKDRKCTAKYNDLACIVCWDGGNLLLCDGCPRAFHKECASVSSTPRRCRYCPICQHKFLGEGSVALNPDAVAAGRVEGVDPIEQIAKRCIRIVKDIEAEIGGCAGGCALCRGSDFSRSGFGPRTIIICDQCEKEYHVGCLRDHKMAFLKELPEGDWLCCNDCTRIHSILGNLLVRVAESLPESLLGVIKKKQEERCLEPLNEIDIRWKLVNGKVASPETRPLLLEALSIFNECFDPIVDAATERDLIPSMVYGRNLQTQDFGGMYCALLMVNSFVVSAGMLRIFGRDIAELPLIATRHTNRGK</sequence>
<reference evidence="9 10" key="1">
    <citation type="journal article" date="2014" name="Am. J. Bot.">
        <title>Genome assembly and annotation for red clover (Trifolium pratense; Fabaceae).</title>
        <authorList>
            <person name="Istvanek J."/>
            <person name="Jaros M."/>
            <person name="Krenek A."/>
            <person name="Repkova J."/>
        </authorList>
    </citation>
    <scope>NUCLEOTIDE SEQUENCE [LARGE SCALE GENOMIC DNA]</scope>
    <source>
        <strain evidence="10">cv. Tatra</strain>
        <tissue evidence="9">Young leaves</tissue>
    </source>
</reference>
<evidence type="ECO:0000256" key="3">
    <source>
        <dbReference type="ARBA" id="ARBA00022771"/>
    </source>
</evidence>
<dbReference type="InterPro" id="IPR019787">
    <property type="entry name" value="Znf_PHD-finger"/>
</dbReference>
<dbReference type="STRING" id="57577.A0A2K3P3J8"/>
<organism evidence="9 10">
    <name type="scientific">Trifolium pratense</name>
    <name type="common">Red clover</name>
    <dbReference type="NCBI Taxonomy" id="57577"/>
    <lineage>
        <taxon>Eukaryota</taxon>
        <taxon>Viridiplantae</taxon>
        <taxon>Streptophyta</taxon>
        <taxon>Embryophyta</taxon>
        <taxon>Tracheophyta</taxon>
        <taxon>Spermatophyta</taxon>
        <taxon>Magnoliopsida</taxon>
        <taxon>eudicotyledons</taxon>
        <taxon>Gunneridae</taxon>
        <taxon>Pentapetalae</taxon>
        <taxon>rosids</taxon>
        <taxon>fabids</taxon>
        <taxon>Fabales</taxon>
        <taxon>Fabaceae</taxon>
        <taxon>Papilionoideae</taxon>
        <taxon>50 kb inversion clade</taxon>
        <taxon>NPAAA clade</taxon>
        <taxon>Hologalegina</taxon>
        <taxon>IRL clade</taxon>
        <taxon>Trifolieae</taxon>
        <taxon>Trifolium</taxon>
    </lineage>
</organism>
<dbReference type="GO" id="GO:0008270">
    <property type="term" value="F:zinc ion binding"/>
    <property type="evidence" value="ECO:0007669"/>
    <property type="project" value="UniProtKB-KW"/>
</dbReference>
<dbReference type="InterPro" id="IPR056511">
    <property type="entry name" value="IDM1_C"/>
</dbReference>
<evidence type="ECO:0000256" key="1">
    <source>
        <dbReference type="ARBA" id="ARBA00004123"/>
    </source>
</evidence>
<evidence type="ECO:0000259" key="8">
    <source>
        <dbReference type="PROSITE" id="PS50016"/>
    </source>
</evidence>
<evidence type="ECO:0000256" key="7">
    <source>
        <dbReference type="SAM" id="MobiDB-lite"/>
    </source>
</evidence>
<feature type="compositionally biased region" description="Polar residues" evidence="7">
    <location>
        <begin position="495"/>
        <end position="505"/>
    </location>
</feature>
<dbReference type="PROSITE" id="PS50016">
    <property type="entry name" value="ZF_PHD_2"/>
    <property type="match status" value="1"/>
</dbReference>
<dbReference type="EMBL" id="ASHM01003401">
    <property type="protein sequence ID" value="PNY09829.1"/>
    <property type="molecule type" value="Genomic_DNA"/>
</dbReference>
<dbReference type="Pfam" id="PF00067">
    <property type="entry name" value="p450"/>
    <property type="match status" value="1"/>
</dbReference>
<dbReference type="GO" id="GO:0020037">
    <property type="term" value="F:heme binding"/>
    <property type="evidence" value="ECO:0007669"/>
    <property type="project" value="InterPro"/>
</dbReference>
<dbReference type="GO" id="GO:0004497">
    <property type="term" value="F:monooxygenase activity"/>
    <property type="evidence" value="ECO:0007669"/>
    <property type="project" value="InterPro"/>
</dbReference>
<dbReference type="GO" id="GO:0005634">
    <property type="term" value="C:nucleus"/>
    <property type="evidence" value="ECO:0007669"/>
    <property type="project" value="UniProtKB-SubCell"/>
</dbReference>
<dbReference type="Proteomes" id="UP000236291">
    <property type="component" value="Unassembled WGS sequence"/>
</dbReference>
<dbReference type="SMART" id="SM00249">
    <property type="entry name" value="PHD"/>
    <property type="match status" value="2"/>
</dbReference>
<dbReference type="InterPro" id="IPR001128">
    <property type="entry name" value="Cyt_P450"/>
</dbReference>
<evidence type="ECO:0000313" key="9">
    <source>
        <dbReference type="EMBL" id="PNY09829.1"/>
    </source>
</evidence>
<comment type="subcellular location">
    <subcellularLocation>
        <location evidence="1">Nucleus</location>
    </subcellularLocation>
</comment>
<dbReference type="InterPro" id="IPR013083">
    <property type="entry name" value="Znf_RING/FYVE/PHD"/>
</dbReference>
<dbReference type="InterPro" id="IPR011011">
    <property type="entry name" value="Znf_FYVE_PHD"/>
</dbReference>
<dbReference type="GO" id="GO:0000977">
    <property type="term" value="F:RNA polymerase II transcription regulatory region sequence-specific DNA binding"/>
    <property type="evidence" value="ECO:0007669"/>
    <property type="project" value="TreeGrafter"/>
</dbReference>
<dbReference type="InterPro" id="IPR001965">
    <property type="entry name" value="Znf_PHD"/>
</dbReference>
<reference evidence="9 10" key="2">
    <citation type="journal article" date="2017" name="Front. Plant Sci.">
        <title>Gene Classification and Mining of Molecular Markers Useful in Red Clover (Trifolium pratense) Breeding.</title>
        <authorList>
            <person name="Istvanek J."/>
            <person name="Dluhosova J."/>
            <person name="Dluhos P."/>
            <person name="Patkova L."/>
            <person name="Nedelnik J."/>
            <person name="Repkova J."/>
        </authorList>
    </citation>
    <scope>NUCLEOTIDE SEQUENCE [LARGE SCALE GENOMIC DNA]</scope>
    <source>
        <strain evidence="10">cv. Tatra</strain>
        <tissue evidence="9">Young leaves</tissue>
    </source>
</reference>
<dbReference type="SUPFAM" id="SSF48264">
    <property type="entry name" value="Cytochrome P450"/>
    <property type="match status" value="1"/>
</dbReference>
<keyword evidence="4" id="KW-0862">Zinc</keyword>
<dbReference type="PANTHER" id="PTHR47025:SF23">
    <property type="entry name" value="HISTONE ACETYLTRANSFERASE CHROMATIN REGULATOR PHD FAMILY-RELATED"/>
    <property type="match status" value="1"/>
</dbReference>